<dbReference type="Gramene" id="ONI35501">
    <property type="protein sequence ID" value="ONI35501"/>
    <property type="gene ID" value="PRUPE_1G539900"/>
</dbReference>
<evidence type="ECO:0000313" key="3">
    <source>
        <dbReference type="Proteomes" id="UP000006882"/>
    </source>
</evidence>
<dbReference type="PANTHER" id="PTHR34365">
    <property type="entry name" value="ENOLASE (DUF1399)"/>
    <property type="match status" value="1"/>
</dbReference>
<dbReference type="InterPro" id="IPR009836">
    <property type="entry name" value="GRDP-like"/>
</dbReference>
<proteinExistence type="predicted"/>
<dbReference type="GO" id="GO:0071470">
    <property type="term" value="P:cellular response to osmotic stress"/>
    <property type="evidence" value="ECO:0000318"/>
    <property type="project" value="GO_Central"/>
</dbReference>
<organism evidence="2 3">
    <name type="scientific">Prunus persica</name>
    <name type="common">Peach</name>
    <name type="synonym">Amygdalus persica</name>
    <dbReference type="NCBI Taxonomy" id="3760"/>
    <lineage>
        <taxon>Eukaryota</taxon>
        <taxon>Viridiplantae</taxon>
        <taxon>Streptophyta</taxon>
        <taxon>Embryophyta</taxon>
        <taxon>Tracheophyta</taxon>
        <taxon>Spermatophyta</taxon>
        <taxon>Magnoliopsida</taxon>
        <taxon>eudicotyledons</taxon>
        <taxon>Gunneridae</taxon>
        <taxon>Pentapetalae</taxon>
        <taxon>rosids</taxon>
        <taxon>fabids</taxon>
        <taxon>Rosales</taxon>
        <taxon>Rosaceae</taxon>
        <taxon>Amygdaloideae</taxon>
        <taxon>Amygdaleae</taxon>
        <taxon>Prunus</taxon>
    </lineage>
</organism>
<protein>
    <recommendedName>
        <fullName evidence="1">GRDP C2 domain-containing protein</fullName>
    </recommendedName>
</protein>
<accession>A0A251RHI9</accession>
<sequence length="359" mass="41141">MERKQELEWSEAQKIVISRDLVAAAKQQLQFLAVVDRNRHLYDSPALYKAINRYKYCWLPLLAKHAESQVSEGPLVVPLDCEWIWHCHRLNPVRCATDYASPYRRILDNKNVVSSTQRTCKTKTEEIWNILPPHEPYELDMKAPSIRKMQLQKAPNSDRTKGQKLDVGFSEITKQWEETFGTRLVLIVAVKDLPVGHKGSLFVSFSKKQPDLFFNTRRRINISSESEEMVSCFQCEPTGHMLFELISYSSSILSISKTPILLKSSTITLEDLLSPVSKLQVEKWFELMANSAVVGSKPILRIALSLTTVIFSSYVLHMVCTRPLSKSCFLSLSGRFQNAKSWTCFVDEADNELMSIQMR</sequence>
<evidence type="ECO:0000313" key="2">
    <source>
        <dbReference type="EMBL" id="ONI35501.1"/>
    </source>
</evidence>
<dbReference type="eggNOG" id="ENOG502QRQZ">
    <property type="taxonomic scope" value="Eukaryota"/>
</dbReference>
<name>A0A251RHI9_PRUPE</name>
<evidence type="ECO:0000259" key="1">
    <source>
        <dbReference type="Pfam" id="PF25334"/>
    </source>
</evidence>
<gene>
    <name evidence="2" type="ORF">PRUPE_1G539900</name>
</gene>
<reference evidence="2 3" key="1">
    <citation type="journal article" date="2013" name="Nat. Genet.">
        <title>The high-quality draft genome of peach (Prunus persica) identifies unique patterns of genetic diversity, domestication and genome evolution.</title>
        <authorList>
            <consortium name="International Peach Genome Initiative"/>
            <person name="Verde I."/>
            <person name="Abbott A.G."/>
            <person name="Scalabrin S."/>
            <person name="Jung S."/>
            <person name="Shu S."/>
            <person name="Marroni F."/>
            <person name="Zhebentyayeva T."/>
            <person name="Dettori M.T."/>
            <person name="Grimwood J."/>
            <person name="Cattonaro F."/>
            <person name="Zuccolo A."/>
            <person name="Rossini L."/>
            <person name="Jenkins J."/>
            <person name="Vendramin E."/>
            <person name="Meisel L.A."/>
            <person name="Decroocq V."/>
            <person name="Sosinski B."/>
            <person name="Prochnik S."/>
            <person name="Mitros T."/>
            <person name="Policriti A."/>
            <person name="Cipriani G."/>
            <person name="Dondini L."/>
            <person name="Ficklin S."/>
            <person name="Goodstein D.M."/>
            <person name="Xuan P."/>
            <person name="Del Fabbro C."/>
            <person name="Aramini V."/>
            <person name="Copetti D."/>
            <person name="Gonzalez S."/>
            <person name="Horner D.S."/>
            <person name="Falchi R."/>
            <person name="Lucas S."/>
            <person name="Mica E."/>
            <person name="Maldonado J."/>
            <person name="Lazzari B."/>
            <person name="Bielenberg D."/>
            <person name="Pirona R."/>
            <person name="Miculan M."/>
            <person name="Barakat A."/>
            <person name="Testolin R."/>
            <person name="Stella A."/>
            <person name="Tartarini S."/>
            <person name="Tonutti P."/>
            <person name="Arus P."/>
            <person name="Orellana A."/>
            <person name="Wells C."/>
            <person name="Main D."/>
            <person name="Vizzotto G."/>
            <person name="Silva H."/>
            <person name="Salamini F."/>
            <person name="Schmutz J."/>
            <person name="Morgante M."/>
            <person name="Rokhsar D.S."/>
        </authorList>
    </citation>
    <scope>NUCLEOTIDE SEQUENCE [LARGE SCALE GENOMIC DNA]</scope>
    <source>
        <strain evidence="3">cv. Nemared</strain>
    </source>
</reference>
<feature type="domain" description="GRDP C2" evidence="1">
    <location>
        <begin position="182"/>
        <end position="307"/>
    </location>
</feature>
<dbReference type="InterPro" id="IPR057458">
    <property type="entry name" value="GRDP_C2"/>
</dbReference>
<keyword evidence="3" id="KW-1185">Reference proteome</keyword>
<dbReference type="PANTHER" id="PTHR34365:SF7">
    <property type="entry name" value="GLYCINE-RICH DOMAIN-CONTAINING PROTEIN 1"/>
    <property type="match status" value="1"/>
</dbReference>
<dbReference type="EMBL" id="CM007651">
    <property type="protein sequence ID" value="ONI35501.1"/>
    <property type="molecule type" value="Genomic_DNA"/>
</dbReference>
<dbReference type="Proteomes" id="UP000006882">
    <property type="component" value="Chromosome G1"/>
</dbReference>
<dbReference type="AlphaFoldDB" id="A0A251RHI9"/>
<dbReference type="STRING" id="3760.A0A251RHI9"/>
<dbReference type="Pfam" id="PF25334">
    <property type="entry name" value="C2_GRDP"/>
    <property type="match status" value="1"/>
</dbReference>
<dbReference type="Pfam" id="PF07173">
    <property type="entry name" value="GRDP-like"/>
    <property type="match status" value="2"/>
</dbReference>